<evidence type="ECO:0000259" key="1">
    <source>
        <dbReference type="Pfam" id="PF13472"/>
    </source>
</evidence>
<name>A0ABY3VRI2_9MYCO</name>
<feature type="domain" description="SGNH hydrolase-type esterase" evidence="1">
    <location>
        <begin position="65"/>
        <end position="220"/>
    </location>
</feature>
<dbReference type="PANTHER" id="PTHR30383">
    <property type="entry name" value="THIOESTERASE 1/PROTEASE 1/LYSOPHOSPHOLIPASE L1"/>
    <property type="match status" value="1"/>
</dbReference>
<sequence length="433" mass="46570">MPAHSGIRGRRRLILCAVIAALALTVGVLIDAGLPDGGSNAATAPTNVVPSPSTMFDHQRALLVVGDSYAAAYPGLVADKMGWSLSVDVQDGTGFVSRTSSHAPFIERLDRDAATYHADYVLIDGGRNDLGLPPEDVVPAAESYLNDVHARWPTAKIIVVLPALAVPDDSTNYDAVADGLRRAAESIGADVIDPLAQRWYTDVEAKFLLNQDGRHLNYNGDTYYADKIVANLTQMFDDKPTLLVVGDSFAGGTGDPGFPTYPNLVARKEGWNLALDAQGGTGFLHRMEDAVPPGVPFMDRLDRDAAIYHRRVDYVLIDGGRADLFDPVEPVLAAADDYVKKVRSIWPTARIVVVLPSYVTSEAANNYPAVAQGLRGTAESVGAQVIDPVAQRWYRGGDLKRLLWKDGVNLNGDGNAYYAAKIIENLTRLGVAS</sequence>
<keyword evidence="2" id="KW-0378">Hydrolase</keyword>
<dbReference type="Pfam" id="PF13472">
    <property type="entry name" value="Lipase_GDSL_2"/>
    <property type="match status" value="2"/>
</dbReference>
<feature type="domain" description="SGNH hydrolase-type esterase" evidence="1">
    <location>
        <begin position="244"/>
        <end position="416"/>
    </location>
</feature>
<keyword evidence="3" id="KW-1185">Reference proteome</keyword>
<dbReference type="InterPro" id="IPR036514">
    <property type="entry name" value="SGNH_hydro_sf"/>
</dbReference>
<dbReference type="Gene3D" id="3.40.50.1110">
    <property type="entry name" value="SGNH hydrolase"/>
    <property type="match status" value="2"/>
</dbReference>
<dbReference type="InterPro" id="IPR013830">
    <property type="entry name" value="SGNH_hydro"/>
</dbReference>
<gene>
    <name evidence="2" type="ORF">MKK62_05255</name>
</gene>
<reference evidence="2" key="1">
    <citation type="submission" date="2022-08" db="EMBL/GenBank/DDBJ databases">
        <title>Whole genome sequencing of non-tuberculosis mycobacteria type-strains.</title>
        <authorList>
            <person name="Igarashi Y."/>
            <person name="Osugi A."/>
            <person name="Mitarai S."/>
        </authorList>
    </citation>
    <scope>NUCLEOTIDE SEQUENCE</scope>
    <source>
        <strain evidence="2">DSM 45127</strain>
    </source>
</reference>
<dbReference type="EMBL" id="CP092488">
    <property type="protein sequence ID" value="UMB70716.1"/>
    <property type="molecule type" value="Genomic_DNA"/>
</dbReference>
<evidence type="ECO:0000313" key="3">
    <source>
        <dbReference type="Proteomes" id="UP001055336"/>
    </source>
</evidence>
<dbReference type="Proteomes" id="UP001055336">
    <property type="component" value="Chromosome"/>
</dbReference>
<dbReference type="CDD" id="cd00229">
    <property type="entry name" value="SGNH_hydrolase"/>
    <property type="match status" value="2"/>
</dbReference>
<dbReference type="InterPro" id="IPR051532">
    <property type="entry name" value="Ester_Hydrolysis_Enzymes"/>
</dbReference>
<protein>
    <submittedName>
        <fullName evidence="2">SGNH/GDSL hydrolase family protein</fullName>
    </submittedName>
</protein>
<dbReference type="PANTHER" id="PTHR30383:SF5">
    <property type="entry name" value="SGNH HYDROLASE-TYPE ESTERASE DOMAIN-CONTAINING PROTEIN"/>
    <property type="match status" value="1"/>
</dbReference>
<organism evidence="2 3">
    <name type="scientific">Mycobacterium paraterrae</name>
    <dbReference type="NCBI Taxonomy" id="577492"/>
    <lineage>
        <taxon>Bacteria</taxon>
        <taxon>Bacillati</taxon>
        <taxon>Actinomycetota</taxon>
        <taxon>Actinomycetes</taxon>
        <taxon>Mycobacteriales</taxon>
        <taxon>Mycobacteriaceae</taxon>
        <taxon>Mycobacterium</taxon>
    </lineage>
</organism>
<accession>A0ABY3VRI2</accession>
<dbReference type="GO" id="GO:0016787">
    <property type="term" value="F:hydrolase activity"/>
    <property type="evidence" value="ECO:0007669"/>
    <property type="project" value="UniProtKB-KW"/>
</dbReference>
<dbReference type="SUPFAM" id="SSF52266">
    <property type="entry name" value="SGNH hydrolase"/>
    <property type="match status" value="2"/>
</dbReference>
<dbReference type="RefSeq" id="WP_240262477.1">
    <property type="nucleotide sequence ID" value="NZ_CP092488.2"/>
</dbReference>
<proteinExistence type="predicted"/>
<evidence type="ECO:0000313" key="2">
    <source>
        <dbReference type="EMBL" id="UMB70716.1"/>
    </source>
</evidence>